<organism evidence="2 3">
    <name type="scientific">Cylindrotheca closterium</name>
    <dbReference type="NCBI Taxonomy" id="2856"/>
    <lineage>
        <taxon>Eukaryota</taxon>
        <taxon>Sar</taxon>
        <taxon>Stramenopiles</taxon>
        <taxon>Ochrophyta</taxon>
        <taxon>Bacillariophyta</taxon>
        <taxon>Bacillariophyceae</taxon>
        <taxon>Bacillariophycidae</taxon>
        <taxon>Bacillariales</taxon>
        <taxon>Bacillariaceae</taxon>
        <taxon>Cylindrotheca</taxon>
    </lineage>
</organism>
<feature type="compositionally biased region" description="Polar residues" evidence="1">
    <location>
        <begin position="1"/>
        <end position="16"/>
    </location>
</feature>
<name>A0AAD2JKZ4_9STRA</name>
<feature type="region of interest" description="Disordered" evidence="1">
    <location>
        <begin position="1"/>
        <end position="24"/>
    </location>
</feature>
<evidence type="ECO:0000313" key="3">
    <source>
        <dbReference type="Proteomes" id="UP001295423"/>
    </source>
</evidence>
<reference evidence="2" key="1">
    <citation type="submission" date="2023-08" db="EMBL/GenBank/DDBJ databases">
        <authorList>
            <person name="Audoor S."/>
            <person name="Bilcke G."/>
        </authorList>
    </citation>
    <scope>NUCLEOTIDE SEQUENCE</scope>
</reference>
<comment type="caution">
    <text evidence="2">The sequence shown here is derived from an EMBL/GenBank/DDBJ whole genome shotgun (WGS) entry which is preliminary data.</text>
</comment>
<proteinExistence type="predicted"/>
<dbReference type="EMBL" id="CAKOGP040001992">
    <property type="protein sequence ID" value="CAJ1959375.1"/>
    <property type="molecule type" value="Genomic_DNA"/>
</dbReference>
<accession>A0AAD2JKZ4</accession>
<dbReference type="Proteomes" id="UP001295423">
    <property type="component" value="Unassembled WGS sequence"/>
</dbReference>
<evidence type="ECO:0000313" key="2">
    <source>
        <dbReference type="EMBL" id="CAJ1959375.1"/>
    </source>
</evidence>
<evidence type="ECO:0000256" key="1">
    <source>
        <dbReference type="SAM" id="MobiDB-lite"/>
    </source>
</evidence>
<keyword evidence="3" id="KW-1185">Reference proteome</keyword>
<gene>
    <name evidence="2" type="ORF">CYCCA115_LOCUS17797</name>
</gene>
<sequence length="241" mass="24587">MINVQGASSTNPNENPNAGDGVEFSPDDLTYEDLANAAWTPLSGSAPDGSPAFIQMAMKSKEKGINANPYKEDYIFGKIGTCVGYFHITTKEAYAILSKRISARTKRFENDVALATCCTLGLCRGAKWKKKMDADIEILKITNSITEARSTAGAPFGKVGIPERYKDDKQVTSRHYSEAGAWLFPAAYYECGGGCGGGAIGKGNSSSKGGASACGAAACGVAACAGGGCGGGGCGGGGCGG</sequence>
<dbReference type="AlphaFoldDB" id="A0AAD2JKZ4"/>
<protein>
    <submittedName>
        <fullName evidence="2">Uncharacterized protein</fullName>
    </submittedName>
</protein>